<reference evidence="1" key="1">
    <citation type="submission" date="2021-06" db="EMBL/GenBank/DDBJ databases">
        <authorList>
            <person name="Kallberg Y."/>
            <person name="Tangrot J."/>
            <person name="Rosling A."/>
        </authorList>
    </citation>
    <scope>NUCLEOTIDE SEQUENCE</scope>
    <source>
        <strain evidence="1">FL130A</strain>
    </source>
</reference>
<evidence type="ECO:0000313" key="1">
    <source>
        <dbReference type="EMBL" id="CAG8763129.1"/>
    </source>
</evidence>
<gene>
    <name evidence="1" type="ORF">ALEPTO_LOCUS13742</name>
</gene>
<evidence type="ECO:0000313" key="2">
    <source>
        <dbReference type="Proteomes" id="UP000789508"/>
    </source>
</evidence>
<dbReference type="AlphaFoldDB" id="A0A9N9NRA5"/>
<sequence>DNLDDQSNSVISCKGPFDSESPRLTLPFRQRDIFKDVYNVCHKLFIGHIKVTKPPFLWALRRELKNNSNSKIVYFDMIEGFFNKMLQPIELHQHIMESYGVGQGFMATDVYLW</sequence>
<dbReference type="EMBL" id="CAJVPS010047544">
    <property type="protein sequence ID" value="CAG8763129.1"/>
    <property type="molecule type" value="Genomic_DNA"/>
</dbReference>
<keyword evidence="2" id="KW-1185">Reference proteome</keyword>
<dbReference type="Proteomes" id="UP000789508">
    <property type="component" value="Unassembled WGS sequence"/>
</dbReference>
<organism evidence="1 2">
    <name type="scientific">Ambispora leptoticha</name>
    <dbReference type="NCBI Taxonomy" id="144679"/>
    <lineage>
        <taxon>Eukaryota</taxon>
        <taxon>Fungi</taxon>
        <taxon>Fungi incertae sedis</taxon>
        <taxon>Mucoromycota</taxon>
        <taxon>Glomeromycotina</taxon>
        <taxon>Glomeromycetes</taxon>
        <taxon>Archaeosporales</taxon>
        <taxon>Ambisporaceae</taxon>
        <taxon>Ambispora</taxon>
    </lineage>
</organism>
<proteinExistence type="predicted"/>
<comment type="caution">
    <text evidence="1">The sequence shown here is derived from an EMBL/GenBank/DDBJ whole genome shotgun (WGS) entry which is preliminary data.</text>
</comment>
<accession>A0A9N9NRA5</accession>
<feature type="non-terminal residue" evidence="1">
    <location>
        <position position="113"/>
    </location>
</feature>
<name>A0A9N9NRA5_9GLOM</name>
<protein>
    <submittedName>
        <fullName evidence="1">11434_t:CDS:1</fullName>
    </submittedName>
</protein>